<feature type="region of interest" description="Disordered" evidence="1">
    <location>
        <begin position="15"/>
        <end position="45"/>
    </location>
</feature>
<dbReference type="OrthoDB" id="407832at2759"/>
<dbReference type="PANTHER" id="PTHR37563">
    <property type="entry name" value="PHYTANOYL-COA DIOXYGENASE FAMILY PROTEIN (AFU_ORTHOLOGUE AFUA_2G03330)"/>
    <property type="match status" value="1"/>
</dbReference>
<dbReference type="InterPro" id="IPR051961">
    <property type="entry name" value="Fungal_Metabolite_Diox"/>
</dbReference>
<name>A0A2P5HQ69_DIAHE</name>
<organism evidence="2 3">
    <name type="scientific">Diaporthe helianthi</name>
    <dbReference type="NCBI Taxonomy" id="158607"/>
    <lineage>
        <taxon>Eukaryota</taxon>
        <taxon>Fungi</taxon>
        <taxon>Dikarya</taxon>
        <taxon>Ascomycota</taxon>
        <taxon>Pezizomycotina</taxon>
        <taxon>Sordariomycetes</taxon>
        <taxon>Sordariomycetidae</taxon>
        <taxon>Diaporthales</taxon>
        <taxon>Diaporthaceae</taxon>
        <taxon>Diaporthe</taxon>
    </lineage>
</organism>
<dbReference type="InParanoid" id="A0A2P5HQ69"/>
<dbReference type="EMBL" id="MAVT02001006">
    <property type="protein sequence ID" value="POS72404.1"/>
    <property type="molecule type" value="Genomic_DNA"/>
</dbReference>
<dbReference type="AlphaFoldDB" id="A0A2P5HQ69"/>
<accession>A0A2P5HQ69</accession>
<dbReference type="PANTHER" id="PTHR37563:SF2">
    <property type="entry name" value="PHYTANOYL-COA DIOXYGENASE FAMILY PROTEIN (AFU_ORTHOLOGUE AFUA_2G03330)"/>
    <property type="match status" value="1"/>
</dbReference>
<evidence type="ECO:0000313" key="3">
    <source>
        <dbReference type="Proteomes" id="UP000094444"/>
    </source>
</evidence>
<feature type="region of interest" description="Disordered" evidence="1">
    <location>
        <begin position="242"/>
        <end position="272"/>
    </location>
</feature>
<reference evidence="2" key="1">
    <citation type="submission" date="2017-09" db="EMBL/GenBank/DDBJ databases">
        <title>Polyketide synthases of a Diaporthe helianthi virulent isolate.</title>
        <authorList>
            <person name="Baroncelli R."/>
        </authorList>
    </citation>
    <scope>NUCLEOTIDE SEQUENCE [LARGE SCALE GENOMIC DNA]</scope>
    <source>
        <strain evidence="2">7/96</strain>
    </source>
</reference>
<gene>
    <name evidence="2" type="ORF">DHEL01_v209198</name>
</gene>
<feature type="region of interest" description="Disordered" evidence="1">
    <location>
        <begin position="162"/>
        <end position="210"/>
    </location>
</feature>
<dbReference type="GO" id="GO:0051213">
    <property type="term" value="F:dioxygenase activity"/>
    <property type="evidence" value="ECO:0007669"/>
    <property type="project" value="UniProtKB-KW"/>
</dbReference>
<proteinExistence type="predicted"/>
<dbReference type="SUPFAM" id="SSF51197">
    <property type="entry name" value="Clavaminate synthase-like"/>
    <property type="match status" value="1"/>
</dbReference>
<evidence type="ECO:0000256" key="1">
    <source>
        <dbReference type="SAM" id="MobiDB-lite"/>
    </source>
</evidence>
<feature type="region of interest" description="Disordered" evidence="1">
    <location>
        <begin position="65"/>
        <end position="91"/>
    </location>
</feature>
<sequence>MAGIRDMWKMKISDELGSEGKQIPGSDLARECGDSGERTRLPPSGDCGYLTQLLATGGFAERSRLEEPPTTVHYAGVGGGGTNGMTRPSHPSIIRSSEAELHNKQLASRNLELAVRASAHRWTCALVVEDVVPHQDLDGLNDKMQDPPPVARNFHNPIFKILGPRPQTRPSAPPIPPCRCRPRQPPAPVPALHHPSDNRSTPTPTLTTRATPSGLVINIPLVTMTPENGSTEVWLGTHTHTADVSAQEGGHRERGPAGGRGGEVRGQPVPSQPVVRKGSIVLRDLRLWHAGMPNWACYDPLCAVVSEPD</sequence>
<keyword evidence="2" id="KW-0560">Oxidoreductase</keyword>
<dbReference type="Gene3D" id="2.60.120.620">
    <property type="entry name" value="q2cbj1_9rhob like domain"/>
    <property type="match status" value="1"/>
</dbReference>
<feature type="compositionally biased region" description="Pro residues" evidence="1">
    <location>
        <begin position="171"/>
        <end position="189"/>
    </location>
</feature>
<keyword evidence="3" id="KW-1185">Reference proteome</keyword>
<feature type="compositionally biased region" description="Basic and acidic residues" evidence="1">
    <location>
        <begin position="28"/>
        <end position="40"/>
    </location>
</feature>
<dbReference type="Proteomes" id="UP000094444">
    <property type="component" value="Unassembled WGS sequence"/>
</dbReference>
<protein>
    <submittedName>
        <fullName evidence="2">Phytanoyl-CoA dioxygenase family protein</fullName>
    </submittedName>
</protein>
<feature type="compositionally biased region" description="Low complexity" evidence="1">
    <location>
        <begin position="201"/>
        <end position="210"/>
    </location>
</feature>
<comment type="caution">
    <text evidence="2">The sequence shown here is derived from an EMBL/GenBank/DDBJ whole genome shotgun (WGS) entry which is preliminary data.</text>
</comment>
<keyword evidence="2" id="KW-0223">Dioxygenase</keyword>
<evidence type="ECO:0000313" key="2">
    <source>
        <dbReference type="EMBL" id="POS72404.1"/>
    </source>
</evidence>